<sequence>MGEHMRSYIRLIIEDSGSHLHTSMGNNTYNLIKVTKFSPFNTSAQMGKLYYSLKWVWRIRENLGSPNQGMKGSIWQINIHGFIHSFDKSEEEKLVKKKRHYNRICARERWRQHQPCDVDGWDL</sequence>
<accession>A0ABD0W102</accession>
<evidence type="ECO:0000313" key="1">
    <source>
        <dbReference type="EMBL" id="KAL0927576.1"/>
    </source>
</evidence>
<keyword evidence="2" id="KW-1185">Reference proteome</keyword>
<gene>
    <name evidence="1" type="ORF">M5K25_001759</name>
</gene>
<proteinExistence type="predicted"/>
<name>A0ABD0W102_DENTH</name>
<organism evidence="1 2">
    <name type="scientific">Dendrobium thyrsiflorum</name>
    <name type="common">Pinecone-like raceme dendrobium</name>
    <name type="synonym">Orchid</name>
    <dbReference type="NCBI Taxonomy" id="117978"/>
    <lineage>
        <taxon>Eukaryota</taxon>
        <taxon>Viridiplantae</taxon>
        <taxon>Streptophyta</taxon>
        <taxon>Embryophyta</taxon>
        <taxon>Tracheophyta</taxon>
        <taxon>Spermatophyta</taxon>
        <taxon>Magnoliopsida</taxon>
        <taxon>Liliopsida</taxon>
        <taxon>Asparagales</taxon>
        <taxon>Orchidaceae</taxon>
        <taxon>Epidendroideae</taxon>
        <taxon>Malaxideae</taxon>
        <taxon>Dendrobiinae</taxon>
        <taxon>Dendrobium</taxon>
    </lineage>
</organism>
<dbReference type="AlphaFoldDB" id="A0ABD0W102"/>
<evidence type="ECO:0000313" key="2">
    <source>
        <dbReference type="Proteomes" id="UP001552299"/>
    </source>
</evidence>
<protein>
    <submittedName>
        <fullName evidence="1">Uncharacterized protein</fullName>
    </submittedName>
</protein>
<reference evidence="1 2" key="1">
    <citation type="journal article" date="2024" name="Plant Biotechnol. J.">
        <title>Dendrobium thyrsiflorum genome and its molecular insights into genes involved in important horticultural traits.</title>
        <authorList>
            <person name="Chen B."/>
            <person name="Wang J.Y."/>
            <person name="Zheng P.J."/>
            <person name="Li K.L."/>
            <person name="Liang Y.M."/>
            <person name="Chen X.F."/>
            <person name="Zhang C."/>
            <person name="Zhao X."/>
            <person name="He X."/>
            <person name="Zhang G.Q."/>
            <person name="Liu Z.J."/>
            <person name="Xu Q."/>
        </authorList>
    </citation>
    <scope>NUCLEOTIDE SEQUENCE [LARGE SCALE GENOMIC DNA]</scope>
    <source>
        <strain evidence="1">GZMU011</strain>
    </source>
</reference>
<dbReference type="EMBL" id="JANQDX010000002">
    <property type="protein sequence ID" value="KAL0927576.1"/>
    <property type="molecule type" value="Genomic_DNA"/>
</dbReference>
<dbReference type="Proteomes" id="UP001552299">
    <property type="component" value="Unassembled WGS sequence"/>
</dbReference>
<comment type="caution">
    <text evidence="1">The sequence shown here is derived from an EMBL/GenBank/DDBJ whole genome shotgun (WGS) entry which is preliminary data.</text>
</comment>